<dbReference type="OrthoDB" id="7521939at2"/>
<sequence length="600" mass="64820">MPGSAGPNGERLRSCARSAVDSPHNEWEKNAVRGILLTICALGAAPVFAATPVEAPAITITIRPEAANAEGAIPALDLTILAEGIEGGPGTPVVELPIEANTVVTSADDIEGLTARDARGVVILTPTDEATDDSNRTRLWHADRAIEGPLTLRYRVTIDAARPFISRPQYELRTGHESFSGAGNAFLMLPADETARRVTVDWDLSAMAPGATGVSSFGIGDVQSTTPLTPARIASTYYIGGRAGTYRSDSGGFFAGWAGDPPFPTDELMKWAAGLHGFYGEFFGEAASSFGVFARPNPDNPGSGIGLTDSFAFTYGPKSEIDDLRGLLAHEMLHAWVRSLDESMDRPGGLDQSWFGEGLAVHYQRMLPYRAGLIDADAFLDDLNKTAGRYYTNVMIATPNAEIPAGFWRDTRIRVLPYDRGSLYFASLDAKVREASGGKRSLDDMVRAMLAERRAGRPMDEALWRRLLREELGQAGIDDFEAMLAGRTVLPPTDAFGPCFQRTTEPLRRFDLGFDPASLLSDPRAVRGLKAGSEAQKAGLREGDVITNTFSQDGLQADQEAFLTLEVQRGSEKLTIRYQPRGETVDAYQWEKTGAGSCNS</sequence>
<dbReference type="Pfam" id="PF05299">
    <property type="entry name" value="Peptidase_M61"/>
    <property type="match status" value="1"/>
</dbReference>
<reference evidence="3 4" key="1">
    <citation type="submission" date="2018-08" db="EMBL/GenBank/DDBJ databases">
        <title>Altererythrobacter sp.Ery1 and Ery12, the genome sequencing of novel strains in genus Alterythrobacter.</title>
        <authorList>
            <person name="Cheng H."/>
            <person name="Wu Y.-H."/>
            <person name="Fang C."/>
            <person name="Xu X.-W."/>
        </authorList>
    </citation>
    <scope>NUCLEOTIDE SEQUENCE [LARGE SCALE GENOMIC DNA]</scope>
    <source>
        <strain evidence="3 4">Ery1</strain>
    </source>
</reference>
<dbReference type="InterPro" id="IPR027268">
    <property type="entry name" value="Peptidase_M4/M1_CTD_sf"/>
</dbReference>
<proteinExistence type="predicted"/>
<feature type="region of interest" description="Disordered" evidence="1">
    <location>
        <begin position="1"/>
        <end position="20"/>
    </location>
</feature>
<dbReference type="InterPro" id="IPR007963">
    <property type="entry name" value="Peptidase_M61_catalytic"/>
</dbReference>
<dbReference type="AlphaFoldDB" id="A0A418NFH2"/>
<comment type="caution">
    <text evidence="3">The sequence shown here is derived from an EMBL/GenBank/DDBJ whole genome shotgun (WGS) entry which is preliminary data.</text>
</comment>
<dbReference type="EMBL" id="QXFK01000018">
    <property type="protein sequence ID" value="RIV76832.1"/>
    <property type="molecule type" value="Genomic_DNA"/>
</dbReference>
<gene>
    <name evidence="3" type="ORF">D2V04_11800</name>
</gene>
<evidence type="ECO:0000313" key="4">
    <source>
        <dbReference type="Proteomes" id="UP000285092"/>
    </source>
</evidence>
<feature type="domain" description="Peptidase M61 catalytic" evidence="2">
    <location>
        <begin position="325"/>
        <end position="393"/>
    </location>
</feature>
<dbReference type="Gene3D" id="1.10.390.10">
    <property type="entry name" value="Neutral Protease Domain 2"/>
    <property type="match status" value="1"/>
</dbReference>
<accession>A0A418NFH2</accession>
<evidence type="ECO:0000256" key="1">
    <source>
        <dbReference type="SAM" id="MobiDB-lite"/>
    </source>
</evidence>
<protein>
    <submittedName>
        <fullName evidence="3">Peptidase M61</fullName>
    </submittedName>
</protein>
<keyword evidence="4" id="KW-1185">Reference proteome</keyword>
<evidence type="ECO:0000313" key="3">
    <source>
        <dbReference type="EMBL" id="RIV76832.1"/>
    </source>
</evidence>
<dbReference type="Proteomes" id="UP000285092">
    <property type="component" value="Unassembled WGS sequence"/>
</dbReference>
<organism evidence="3 4">
    <name type="scientific">Pelagerythrobacter aerophilus</name>
    <dbReference type="NCBI Taxonomy" id="2306995"/>
    <lineage>
        <taxon>Bacteria</taxon>
        <taxon>Pseudomonadati</taxon>
        <taxon>Pseudomonadota</taxon>
        <taxon>Alphaproteobacteria</taxon>
        <taxon>Sphingomonadales</taxon>
        <taxon>Erythrobacteraceae</taxon>
        <taxon>Pelagerythrobacter</taxon>
    </lineage>
</organism>
<name>A0A418NFH2_9SPHN</name>
<evidence type="ECO:0000259" key="2">
    <source>
        <dbReference type="Pfam" id="PF05299"/>
    </source>
</evidence>
<dbReference type="SUPFAM" id="SSF55486">
    <property type="entry name" value="Metalloproteases ('zincins'), catalytic domain"/>
    <property type="match status" value="1"/>
</dbReference>